<gene>
    <name evidence="1" type="ORF">HUK38_13755</name>
</gene>
<evidence type="ECO:0000313" key="2">
    <source>
        <dbReference type="Proteomes" id="UP000548632"/>
    </source>
</evidence>
<keyword evidence="2" id="KW-1185">Reference proteome</keyword>
<dbReference type="AlphaFoldDB" id="A0A839HKZ4"/>
<evidence type="ECO:0000313" key="1">
    <source>
        <dbReference type="EMBL" id="MBB1127278.1"/>
    </source>
</evidence>
<accession>A0A839HKZ4</accession>
<dbReference type="RefSeq" id="WP_182584905.1">
    <property type="nucleotide sequence ID" value="NZ_JABVCQ010000045.1"/>
</dbReference>
<name>A0A839HKZ4_9GAMM</name>
<dbReference type="EMBL" id="JABVCQ010000045">
    <property type="protein sequence ID" value="MBB1127278.1"/>
    <property type="molecule type" value="Genomic_DNA"/>
</dbReference>
<dbReference type="Proteomes" id="UP000548632">
    <property type="component" value="Unassembled WGS sequence"/>
</dbReference>
<comment type="caution">
    <text evidence="1">The sequence shown here is derived from an EMBL/GenBank/DDBJ whole genome shotgun (WGS) entry which is preliminary data.</text>
</comment>
<organism evidence="1 2">
    <name type="scientific">Thiospirillum jenense</name>
    <dbReference type="NCBI Taxonomy" id="1653858"/>
    <lineage>
        <taxon>Bacteria</taxon>
        <taxon>Pseudomonadati</taxon>
        <taxon>Pseudomonadota</taxon>
        <taxon>Gammaproteobacteria</taxon>
        <taxon>Chromatiales</taxon>
        <taxon>Chromatiaceae</taxon>
        <taxon>Thiospirillum</taxon>
    </lineage>
</organism>
<proteinExistence type="predicted"/>
<protein>
    <submittedName>
        <fullName evidence="1">Uncharacterized protein</fullName>
    </submittedName>
</protein>
<sequence length="315" mass="35700">MSQAINNGTIAEMNGYTCIFYDGYWIKYYQPPPESLEAKKCLIEALTRRLFNHVEHGINIPGIRLSEARTAYERETDPDRKRVNGAMLAGALFNRAAAIFTKLVELQADGVQIEPDDALMRECGDYLLEALELGQMVRHRGGDECIDELWGEPFKAFSQPIAAFYESRYIKIAQTMRDVDRITMTLTATFAGSTQMPNVKPLILDFAEAAKRKCEILRTDTAIFTVWPTFVVARDRLQTIQPLLPVSPSLREIHEAQEGNRILKAGTALVTNIVRARVPMPKSARDLLRQCDQFRRTFLDPYECTDRQPAPPSLL</sequence>
<reference evidence="1 2" key="1">
    <citation type="journal article" date="2020" name="Arch. Microbiol.">
        <title>The genome sequence of the giant phototrophic gammaproteobacterium Thiospirillum jenense gives insight into its physiological properties and phylogenetic relationships.</title>
        <authorList>
            <person name="Imhoff J.F."/>
            <person name="Meyer T.E."/>
            <person name="Kyndt J.A."/>
        </authorList>
    </citation>
    <scope>NUCLEOTIDE SEQUENCE [LARGE SCALE GENOMIC DNA]</scope>
    <source>
        <strain evidence="1 2">DSM 216</strain>
    </source>
</reference>